<organism evidence="2 3">
    <name type="scientific">Scylla paramamosain</name>
    <name type="common">Mud crab</name>
    <dbReference type="NCBI Taxonomy" id="85552"/>
    <lineage>
        <taxon>Eukaryota</taxon>
        <taxon>Metazoa</taxon>
        <taxon>Ecdysozoa</taxon>
        <taxon>Arthropoda</taxon>
        <taxon>Crustacea</taxon>
        <taxon>Multicrustacea</taxon>
        <taxon>Malacostraca</taxon>
        <taxon>Eumalacostraca</taxon>
        <taxon>Eucarida</taxon>
        <taxon>Decapoda</taxon>
        <taxon>Pleocyemata</taxon>
        <taxon>Brachyura</taxon>
        <taxon>Eubrachyura</taxon>
        <taxon>Portunoidea</taxon>
        <taxon>Portunidae</taxon>
        <taxon>Portuninae</taxon>
        <taxon>Scylla</taxon>
    </lineage>
</organism>
<evidence type="ECO:0000313" key="2">
    <source>
        <dbReference type="EMBL" id="KAK8386892.1"/>
    </source>
</evidence>
<keyword evidence="3" id="KW-1185">Reference proteome</keyword>
<feature type="region of interest" description="Disordered" evidence="1">
    <location>
        <begin position="402"/>
        <end position="422"/>
    </location>
</feature>
<feature type="compositionally biased region" description="Basic and acidic residues" evidence="1">
    <location>
        <begin position="265"/>
        <end position="282"/>
    </location>
</feature>
<dbReference type="Proteomes" id="UP001487740">
    <property type="component" value="Unassembled WGS sequence"/>
</dbReference>
<feature type="region of interest" description="Disordered" evidence="1">
    <location>
        <begin position="265"/>
        <end position="300"/>
    </location>
</feature>
<protein>
    <submittedName>
        <fullName evidence="2">Uncharacterized protein</fullName>
    </submittedName>
</protein>
<evidence type="ECO:0000313" key="3">
    <source>
        <dbReference type="Proteomes" id="UP001487740"/>
    </source>
</evidence>
<proteinExistence type="predicted"/>
<dbReference type="AlphaFoldDB" id="A0AAW0TH61"/>
<name>A0AAW0TH61_SCYPA</name>
<evidence type="ECO:0000256" key="1">
    <source>
        <dbReference type="SAM" id="MobiDB-lite"/>
    </source>
</evidence>
<reference evidence="2 3" key="1">
    <citation type="submission" date="2023-03" db="EMBL/GenBank/DDBJ databases">
        <title>High-quality genome of Scylla paramamosain provides insights in environmental adaptation.</title>
        <authorList>
            <person name="Zhang L."/>
        </authorList>
    </citation>
    <scope>NUCLEOTIDE SEQUENCE [LARGE SCALE GENOMIC DNA]</scope>
    <source>
        <strain evidence="2">LZ_2023a</strain>
        <tissue evidence="2">Muscle</tissue>
    </source>
</reference>
<dbReference type="EMBL" id="JARAKH010000030">
    <property type="protein sequence ID" value="KAK8386892.1"/>
    <property type="molecule type" value="Genomic_DNA"/>
</dbReference>
<accession>A0AAW0TH61</accession>
<comment type="caution">
    <text evidence="2">The sequence shown here is derived from an EMBL/GenBank/DDBJ whole genome shotgun (WGS) entry which is preliminary data.</text>
</comment>
<sequence>MSKNRRTKPEQLATSSRPRLGLVLIPTIDLQRDGQVNVSRMEKYTVRNDRFASFPCPPSRRRWWGLVHVSMTTSCTCYHLHHSLTHHHVVVTTVSRSRPPSSCPRVRRCSSPQSRGWRRRHADTPGLCNLAQGRRRVLLKEPSLCDWSGWKEMFILESTPPWVVLLSPSMLLMPRCNFQDPRESRIREHQLLIKLRGTESGGVLERDVMGGASAAPESSVIPTPPPREGFSGRLKRGSYTLCLSVIRVSKWLEFGGETRVWEAGRSDQRDDSGNAYEHEGIKIHNPPSGGSTRAPETRPTPTLSCLALPYPPRPSFARVQQLIQVSPQGLKVPLSRVSLTVPPSLTQRGARRPASVNLNKLGQTRALLYTYTHIPSISTPRLRLRYSAHHCTGMLQAIRTRRASDGDATARRHNNSGEKTNTIKGNKRITTFRALVTAKEEQRREKESSEVRVTDVWPRAALAVCGACVDHSRVHLSVVSQWRGEVVEPYPGDTCGWTVLEENRCNWFHATWCRSSWGCLLLQYNWFRATWCRSSWACLLQYTYSATGFMQPYFSSLLATEKKAVTGRGQPVPGASPAILVGSSTILL</sequence>
<gene>
    <name evidence="2" type="ORF">O3P69_017959</name>
</gene>